<dbReference type="InterPro" id="IPR001041">
    <property type="entry name" value="2Fe-2S_ferredoxin-type"/>
</dbReference>
<dbReference type="Gene3D" id="3.10.20.30">
    <property type="match status" value="1"/>
</dbReference>
<dbReference type="PROSITE" id="PS51085">
    <property type="entry name" value="2FE2S_FER_2"/>
    <property type="match status" value="1"/>
</dbReference>
<keyword evidence="2" id="KW-0479">Metal-binding</keyword>
<evidence type="ECO:0000256" key="1">
    <source>
        <dbReference type="ARBA" id="ARBA00022714"/>
    </source>
</evidence>
<dbReference type="PANTHER" id="PTHR44379">
    <property type="entry name" value="OXIDOREDUCTASE WITH IRON-SULFUR SUBUNIT"/>
    <property type="match status" value="1"/>
</dbReference>
<dbReference type="Gene3D" id="1.10.150.120">
    <property type="entry name" value="[2Fe-2S]-binding domain"/>
    <property type="match status" value="1"/>
</dbReference>
<evidence type="ECO:0000259" key="6">
    <source>
        <dbReference type="PROSITE" id="PS51085"/>
    </source>
</evidence>
<dbReference type="InterPro" id="IPR012675">
    <property type="entry name" value="Beta-grasp_dom_sf"/>
</dbReference>
<dbReference type="InterPro" id="IPR002888">
    <property type="entry name" value="2Fe-2S-bd"/>
</dbReference>
<proteinExistence type="predicted"/>
<comment type="caution">
    <text evidence="7">The sequence shown here is derived from an EMBL/GenBank/DDBJ whole genome shotgun (WGS) entry which is preliminary data.</text>
</comment>
<keyword evidence="1" id="KW-0001">2Fe-2S</keyword>
<dbReference type="SUPFAM" id="SSF54292">
    <property type="entry name" value="2Fe-2S ferredoxin-like"/>
    <property type="match status" value="1"/>
</dbReference>
<dbReference type="InterPro" id="IPR036010">
    <property type="entry name" value="2Fe-2S_ferredoxin-like_sf"/>
</dbReference>
<reference evidence="8" key="1">
    <citation type="journal article" date="2019" name="Int. J. Syst. Evol. Microbiol.">
        <title>The Global Catalogue of Microorganisms (GCM) 10K type strain sequencing project: providing services to taxonomists for standard genome sequencing and annotation.</title>
        <authorList>
            <consortium name="The Broad Institute Genomics Platform"/>
            <consortium name="The Broad Institute Genome Sequencing Center for Infectious Disease"/>
            <person name="Wu L."/>
            <person name="Ma J."/>
        </authorList>
    </citation>
    <scope>NUCLEOTIDE SEQUENCE [LARGE SCALE GENOMIC DNA]</scope>
    <source>
        <strain evidence="8">JCM 17986</strain>
    </source>
</reference>
<dbReference type="InterPro" id="IPR051452">
    <property type="entry name" value="Diverse_Oxidoreductases"/>
</dbReference>
<keyword evidence="8" id="KW-1185">Reference proteome</keyword>
<dbReference type="PROSITE" id="PS00197">
    <property type="entry name" value="2FE2S_FER_1"/>
    <property type="match status" value="1"/>
</dbReference>
<dbReference type="InterPro" id="IPR036884">
    <property type="entry name" value="2Fe-2S-bd_dom_sf"/>
</dbReference>
<dbReference type="SUPFAM" id="SSF47741">
    <property type="entry name" value="CO dehydrogenase ISP C-domain like"/>
    <property type="match status" value="1"/>
</dbReference>
<dbReference type="Pfam" id="PF01799">
    <property type="entry name" value="Fer2_2"/>
    <property type="match status" value="1"/>
</dbReference>
<evidence type="ECO:0000256" key="2">
    <source>
        <dbReference type="ARBA" id="ARBA00022723"/>
    </source>
</evidence>
<dbReference type="Pfam" id="PF00111">
    <property type="entry name" value="Fer2"/>
    <property type="match status" value="1"/>
</dbReference>
<evidence type="ECO:0000313" key="7">
    <source>
        <dbReference type="EMBL" id="GAA4987945.1"/>
    </source>
</evidence>
<evidence type="ECO:0000256" key="3">
    <source>
        <dbReference type="ARBA" id="ARBA00023002"/>
    </source>
</evidence>
<dbReference type="PANTHER" id="PTHR44379:SF8">
    <property type="entry name" value="XANTHINE DEHYDROGENASE IRON-SULFUR-BINDING SUBUNIT XDHC-RELATED"/>
    <property type="match status" value="1"/>
</dbReference>
<evidence type="ECO:0000313" key="8">
    <source>
        <dbReference type="Proteomes" id="UP001500466"/>
    </source>
</evidence>
<keyword evidence="5" id="KW-0411">Iron-sulfur</keyword>
<dbReference type="Proteomes" id="UP001500466">
    <property type="component" value="Unassembled WGS sequence"/>
</dbReference>
<dbReference type="CDD" id="cd00207">
    <property type="entry name" value="fer2"/>
    <property type="match status" value="1"/>
</dbReference>
<keyword evidence="4" id="KW-0408">Iron</keyword>
<organism evidence="7 8">
    <name type="scientific">Yinghuangia aomiensis</name>
    <dbReference type="NCBI Taxonomy" id="676205"/>
    <lineage>
        <taxon>Bacteria</taxon>
        <taxon>Bacillati</taxon>
        <taxon>Actinomycetota</taxon>
        <taxon>Actinomycetes</taxon>
        <taxon>Kitasatosporales</taxon>
        <taxon>Streptomycetaceae</taxon>
        <taxon>Yinghuangia</taxon>
    </lineage>
</organism>
<protein>
    <submittedName>
        <fullName evidence="7">Xanthine dehydrogenase subunit E</fullName>
    </submittedName>
</protein>
<accession>A0ABP9I5N3</accession>
<evidence type="ECO:0000256" key="4">
    <source>
        <dbReference type="ARBA" id="ARBA00023004"/>
    </source>
</evidence>
<sequence>MLLTVNGSPHDVPVEPGDRLLDVLRGPLGLTGTKEACGVGECGACTVLLDGRPVMSCLTPAFRVTGEVTTVEGVAAAAPGLCRAFADEGGFQCGFCTPGQLVAAYGGADPAGTLCRCTGYAGIMRARRSACS</sequence>
<evidence type="ECO:0000256" key="5">
    <source>
        <dbReference type="ARBA" id="ARBA00023014"/>
    </source>
</evidence>
<keyword evidence="3" id="KW-0560">Oxidoreductase</keyword>
<dbReference type="RefSeq" id="WP_345679693.1">
    <property type="nucleotide sequence ID" value="NZ_BAABHS010000034.1"/>
</dbReference>
<dbReference type="InterPro" id="IPR006058">
    <property type="entry name" value="2Fe2S_fd_BS"/>
</dbReference>
<dbReference type="EMBL" id="BAABHS010000034">
    <property type="protein sequence ID" value="GAA4987945.1"/>
    <property type="molecule type" value="Genomic_DNA"/>
</dbReference>
<name>A0ABP9I5N3_9ACTN</name>
<gene>
    <name evidence="7" type="primary">pucE</name>
    <name evidence="7" type="ORF">GCM10023205_68560</name>
</gene>
<feature type="domain" description="2Fe-2S ferredoxin-type" evidence="6">
    <location>
        <begin position="1"/>
        <end position="74"/>
    </location>
</feature>